<evidence type="ECO:0000313" key="2">
    <source>
        <dbReference type="Proteomes" id="UP001199355"/>
    </source>
</evidence>
<reference evidence="1 2" key="1">
    <citation type="submission" date="2021-10" db="EMBL/GenBank/DDBJ databases">
        <title>Anaerobic single-cell dispensing facilitates the cultivation of human gut bacteria.</title>
        <authorList>
            <person name="Afrizal A."/>
        </authorList>
    </citation>
    <scope>NUCLEOTIDE SEQUENCE [LARGE SCALE GENOMIC DNA]</scope>
    <source>
        <strain evidence="1 2">CLA-AA-H244</strain>
    </source>
</reference>
<dbReference type="PIRSF" id="PIRSF015617">
    <property type="entry name" value="Adensltrnsf_CobA"/>
    <property type="match status" value="1"/>
</dbReference>
<proteinExistence type="predicted"/>
<keyword evidence="2" id="KW-1185">Reference proteome</keyword>
<dbReference type="GO" id="GO:0005524">
    <property type="term" value="F:ATP binding"/>
    <property type="evidence" value="ECO:0007669"/>
    <property type="project" value="InterPro"/>
</dbReference>
<name>A0AAE3DNU4_9FIRM</name>
<dbReference type="PANTHER" id="PTHR46638">
    <property type="entry name" value="CORRINOID ADENOSYLTRANSFERASE"/>
    <property type="match status" value="1"/>
</dbReference>
<comment type="caution">
    <text evidence="1">The sequence shown here is derived from an EMBL/GenBank/DDBJ whole genome shotgun (WGS) entry which is preliminary data.</text>
</comment>
<dbReference type="RefSeq" id="WP_308728458.1">
    <property type="nucleotide sequence ID" value="NZ_JAJEQF010000025.1"/>
</dbReference>
<dbReference type="InterPro" id="IPR027417">
    <property type="entry name" value="P-loop_NTPase"/>
</dbReference>
<sequence>MEQGTEQQTSGQQSKSPRMHLQQGLLEIYCGDGKGKTTAALGLALRAAGCGLRVHIVQFLKGTETGELASLAQIPQISLVRCDKNWGFTFSMTEQDKKEITVCHNQMLQEAISMAKSGEIDVLIFDEFQAAYAHGLLDKETAKDFILKKPATLELVLTGRNPDPVFLEVADYVSEIHGVRHPYQKQIPARKGIEF</sequence>
<dbReference type="EMBL" id="JAJEQF010000025">
    <property type="protein sequence ID" value="MCC2168033.1"/>
    <property type="molecule type" value="Genomic_DNA"/>
</dbReference>
<dbReference type="Proteomes" id="UP001199355">
    <property type="component" value="Unassembled WGS sequence"/>
</dbReference>
<dbReference type="Pfam" id="PF02572">
    <property type="entry name" value="CobA_CobO_BtuR"/>
    <property type="match status" value="1"/>
</dbReference>
<dbReference type="PANTHER" id="PTHR46638:SF1">
    <property type="entry name" value="CORRINOID ADENOSYLTRANSFERASE"/>
    <property type="match status" value="1"/>
</dbReference>
<accession>A0AAE3DNU4</accession>
<gene>
    <name evidence="1" type="ORF">LKD45_10060</name>
</gene>
<dbReference type="GO" id="GO:0009236">
    <property type="term" value="P:cobalamin biosynthetic process"/>
    <property type="evidence" value="ECO:0007669"/>
    <property type="project" value="InterPro"/>
</dbReference>
<organism evidence="1 2">
    <name type="scientific">Gallintestinimicrobium propionicum</name>
    <dbReference type="NCBI Taxonomy" id="2981770"/>
    <lineage>
        <taxon>Bacteria</taxon>
        <taxon>Bacillati</taxon>
        <taxon>Bacillota</taxon>
        <taxon>Clostridia</taxon>
        <taxon>Lachnospirales</taxon>
        <taxon>Lachnospiraceae</taxon>
        <taxon>Gallintestinimicrobium</taxon>
    </lineage>
</organism>
<protein>
    <submittedName>
        <fullName evidence="1">Cob(I)yrinic acid a,c-diamide adenosyltransferase</fullName>
    </submittedName>
</protein>
<evidence type="ECO:0000313" key="1">
    <source>
        <dbReference type="EMBL" id="MCC2168033.1"/>
    </source>
</evidence>
<dbReference type="Gene3D" id="3.40.50.300">
    <property type="entry name" value="P-loop containing nucleotide triphosphate hydrolases"/>
    <property type="match status" value="1"/>
</dbReference>
<dbReference type="SUPFAM" id="SSF52540">
    <property type="entry name" value="P-loop containing nucleoside triphosphate hydrolases"/>
    <property type="match status" value="1"/>
</dbReference>
<dbReference type="InterPro" id="IPR003724">
    <property type="entry name" value="CblAdoTrfase_CobA"/>
</dbReference>
<dbReference type="AlphaFoldDB" id="A0AAE3DNU4"/>
<dbReference type="GO" id="GO:0008817">
    <property type="term" value="F:corrinoid adenosyltransferase activity"/>
    <property type="evidence" value="ECO:0007669"/>
    <property type="project" value="InterPro"/>
</dbReference>